<sequence length="86" mass="9644">MKISIDVDCTPEEARTFLGLPDVKPMQDAMMMEIQNRMMANLQAMEPETLFKTWLPAQVQGLEQMQKFFWSQFAKGASAASGGQGK</sequence>
<keyword evidence="2" id="KW-1185">Reference proteome</keyword>
<reference evidence="1 2" key="1">
    <citation type="submission" date="2017-01" db="EMBL/GenBank/DDBJ databases">
        <authorList>
            <person name="Mah S.A."/>
            <person name="Swanson W.J."/>
            <person name="Moy G.W."/>
            <person name="Vacquier V.D."/>
        </authorList>
    </citation>
    <scope>NUCLEOTIDE SEQUENCE [LARGE SCALE GENOMIC DNA]</scope>
    <source>
        <strain evidence="1 2">DSM 11589</strain>
    </source>
</reference>
<dbReference type="AlphaFoldDB" id="A0A1N7JEQ0"/>
<evidence type="ECO:0000313" key="1">
    <source>
        <dbReference type="EMBL" id="SIS47807.1"/>
    </source>
</evidence>
<protein>
    <recommendedName>
        <fullName evidence="3">Ribosomal protein S1</fullName>
    </recommendedName>
</protein>
<dbReference type="RefSeq" id="WP_076399080.1">
    <property type="nucleotide sequence ID" value="NZ_FTOA01000002.1"/>
</dbReference>
<organism evidence="1 2">
    <name type="scientific">Insolitispirillum peregrinum</name>
    <dbReference type="NCBI Taxonomy" id="80876"/>
    <lineage>
        <taxon>Bacteria</taxon>
        <taxon>Pseudomonadati</taxon>
        <taxon>Pseudomonadota</taxon>
        <taxon>Alphaproteobacteria</taxon>
        <taxon>Rhodospirillales</taxon>
        <taxon>Novispirillaceae</taxon>
        <taxon>Insolitispirillum</taxon>
    </lineage>
</organism>
<dbReference type="OrthoDB" id="5740990at2"/>
<dbReference type="InterPro" id="IPR045502">
    <property type="entry name" value="DUF6489"/>
</dbReference>
<dbReference type="STRING" id="80876.SAMN05421779_102172"/>
<evidence type="ECO:0008006" key="3">
    <source>
        <dbReference type="Google" id="ProtNLM"/>
    </source>
</evidence>
<accession>A0A1N7JEQ0</accession>
<evidence type="ECO:0000313" key="2">
    <source>
        <dbReference type="Proteomes" id="UP000185678"/>
    </source>
</evidence>
<dbReference type="EMBL" id="FTOA01000002">
    <property type="protein sequence ID" value="SIS47807.1"/>
    <property type="molecule type" value="Genomic_DNA"/>
</dbReference>
<name>A0A1N7JEQ0_9PROT</name>
<dbReference type="Pfam" id="PF20099">
    <property type="entry name" value="DUF6489"/>
    <property type="match status" value="1"/>
</dbReference>
<dbReference type="Proteomes" id="UP000185678">
    <property type="component" value="Unassembled WGS sequence"/>
</dbReference>
<gene>
    <name evidence="1" type="ORF">SAMN05421779_102172</name>
</gene>
<proteinExistence type="predicted"/>